<keyword evidence="6" id="KW-0460">Magnesium</keyword>
<keyword evidence="6" id="KW-0808">Transferase</keyword>
<dbReference type="InterPro" id="IPR038987">
    <property type="entry name" value="MoeA-like"/>
</dbReference>
<evidence type="ECO:0000259" key="7">
    <source>
        <dbReference type="SMART" id="SM00852"/>
    </source>
</evidence>
<dbReference type="SMART" id="SM00852">
    <property type="entry name" value="MoCF_biosynth"/>
    <property type="match status" value="1"/>
</dbReference>
<dbReference type="EMBL" id="CP011805">
    <property type="protein sequence ID" value="AKM07352.1"/>
    <property type="molecule type" value="Genomic_DNA"/>
</dbReference>
<evidence type="ECO:0000256" key="1">
    <source>
        <dbReference type="ARBA" id="ARBA00002901"/>
    </source>
</evidence>
<dbReference type="GO" id="GO:0046872">
    <property type="term" value="F:metal ion binding"/>
    <property type="evidence" value="ECO:0007669"/>
    <property type="project" value="UniProtKB-UniRule"/>
</dbReference>
<keyword evidence="6" id="KW-0479">Metal-binding</keyword>
<dbReference type="InterPro" id="IPR005111">
    <property type="entry name" value="MoeA_C_domain_IV"/>
</dbReference>
<dbReference type="OrthoDB" id="9804758at2"/>
<dbReference type="Pfam" id="PF03454">
    <property type="entry name" value="MoeA_C"/>
    <property type="match status" value="1"/>
</dbReference>
<gene>
    <name evidence="8" type="ORF">AM2010_1279</name>
</gene>
<dbReference type="Gene3D" id="3.40.980.10">
    <property type="entry name" value="MoaB/Mog-like domain"/>
    <property type="match status" value="1"/>
</dbReference>
<evidence type="ECO:0000256" key="6">
    <source>
        <dbReference type="RuleBase" id="RU365090"/>
    </source>
</evidence>
<proteinExistence type="inferred from homology"/>
<dbReference type="SUPFAM" id="SSF63867">
    <property type="entry name" value="MoeA C-terminal domain-like"/>
    <property type="match status" value="1"/>
</dbReference>
<dbReference type="InterPro" id="IPR036688">
    <property type="entry name" value="MoeA_C_domain_IV_sf"/>
</dbReference>
<keyword evidence="4 6" id="KW-0501">Molybdenum cofactor biosynthesis</keyword>
<dbReference type="InterPro" id="IPR036425">
    <property type="entry name" value="MoaB/Mog-like_dom_sf"/>
</dbReference>
<dbReference type="Gene3D" id="2.40.340.10">
    <property type="entry name" value="MoeA, C-terminal, domain IV"/>
    <property type="match status" value="1"/>
</dbReference>
<protein>
    <recommendedName>
        <fullName evidence="6">Molybdopterin molybdenumtransferase</fullName>
        <ecNumber evidence="6">2.10.1.1</ecNumber>
    </recommendedName>
</protein>
<organism evidence="8 9">
    <name type="scientific">Pelagerythrobacter marensis</name>
    <dbReference type="NCBI Taxonomy" id="543877"/>
    <lineage>
        <taxon>Bacteria</taxon>
        <taxon>Pseudomonadati</taxon>
        <taxon>Pseudomonadota</taxon>
        <taxon>Alphaproteobacteria</taxon>
        <taxon>Sphingomonadales</taxon>
        <taxon>Erythrobacteraceae</taxon>
        <taxon>Pelagerythrobacter</taxon>
    </lineage>
</organism>
<dbReference type="Pfam" id="PF00994">
    <property type="entry name" value="MoCF_biosynth"/>
    <property type="match status" value="1"/>
</dbReference>
<comment type="similarity">
    <text evidence="3 6">Belongs to the MoeA family.</text>
</comment>
<dbReference type="GO" id="GO:0061599">
    <property type="term" value="F:molybdopterin molybdotransferase activity"/>
    <property type="evidence" value="ECO:0007669"/>
    <property type="project" value="UniProtKB-UniRule"/>
</dbReference>
<feature type="domain" description="MoaB/Mog" evidence="7">
    <location>
        <begin position="179"/>
        <end position="309"/>
    </location>
</feature>
<evidence type="ECO:0000313" key="9">
    <source>
        <dbReference type="Proteomes" id="UP000037643"/>
    </source>
</evidence>
<dbReference type="Proteomes" id="UP000037643">
    <property type="component" value="Chromosome"/>
</dbReference>
<dbReference type="GO" id="GO:0006777">
    <property type="term" value="P:Mo-molybdopterin cofactor biosynthetic process"/>
    <property type="evidence" value="ECO:0007669"/>
    <property type="project" value="UniProtKB-UniRule"/>
</dbReference>
<dbReference type="InterPro" id="IPR008284">
    <property type="entry name" value="MoCF_biosynth_CS"/>
</dbReference>
<dbReference type="RefSeq" id="WP_047806371.1">
    <property type="nucleotide sequence ID" value="NZ_CP011805.1"/>
</dbReference>
<dbReference type="STRING" id="543877.AM2010_1279"/>
<accession>A0A0G3X824</accession>
<dbReference type="PANTHER" id="PTHR10192:SF5">
    <property type="entry name" value="GEPHYRIN"/>
    <property type="match status" value="1"/>
</dbReference>
<comment type="function">
    <text evidence="1 6">Catalyzes the insertion of molybdate into adenylated molybdopterin with the concomitant release of AMP.</text>
</comment>
<dbReference type="InterPro" id="IPR036135">
    <property type="entry name" value="MoeA_linker/N_sf"/>
</dbReference>
<evidence type="ECO:0000256" key="5">
    <source>
        <dbReference type="ARBA" id="ARBA00047317"/>
    </source>
</evidence>
<comment type="catalytic activity">
    <reaction evidence="5">
        <text>adenylyl-molybdopterin + molybdate = Mo-molybdopterin + AMP + H(+)</text>
        <dbReference type="Rhea" id="RHEA:35047"/>
        <dbReference type="ChEBI" id="CHEBI:15378"/>
        <dbReference type="ChEBI" id="CHEBI:36264"/>
        <dbReference type="ChEBI" id="CHEBI:62727"/>
        <dbReference type="ChEBI" id="CHEBI:71302"/>
        <dbReference type="ChEBI" id="CHEBI:456215"/>
        <dbReference type="EC" id="2.10.1.1"/>
    </reaction>
</comment>
<dbReference type="UniPathway" id="UPA00344"/>
<comment type="pathway">
    <text evidence="2 6">Cofactor biosynthesis; molybdopterin biosynthesis.</text>
</comment>
<dbReference type="AlphaFoldDB" id="A0A0G3X824"/>
<evidence type="ECO:0000256" key="2">
    <source>
        <dbReference type="ARBA" id="ARBA00005046"/>
    </source>
</evidence>
<evidence type="ECO:0000256" key="4">
    <source>
        <dbReference type="ARBA" id="ARBA00023150"/>
    </source>
</evidence>
<dbReference type="SUPFAM" id="SSF53218">
    <property type="entry name" value="Molybdenum cofactor biosynthesis proteins"/>
    <property type="match status" value="1"/>
</dbReference>
<dbReference type="GO" id="GO:0005829">
    <property type="term" value="C:cytosol"/>
    <property type="evidence" value="ECO:0007669"/>
    <property type="project" value="TreeGrafter"/>
</dbReference>
<comment type="cofactor">
    <cofactor evidence="6">
        <name>Mg(2+)</name>
        <dbReference type="ChEBI" id="CHEBI:18420"/>
    </cofactor>
</comment>
<reference evidence="8 9" key="1">
    <citation type="submission" date="2015-06" db="EMBL/GenBank/DDBJ databases">
        <authorList>
            <person name="Kim K.M."/>
        </authorList>
    </citation>
    <scope>NUCLEOTIDE SEQUENCE [LARGE SCALE GENOMIC DNA]</scope>
    <source>
        <strain evidence="8 9">KCTC 22370</strain>
    </source>
</reference>
<dbReference type="Gene3D" id="2.170.190.11">
    <property type="entry name" value="Molybdopterin biosynthesis moea protein, domain 3"/>
    <property type="match status" value="1"/>
</dbReference>
<dbReference type="Pfam" id="PF03453">
    <property type="entry name" value="MoeA_N"/>
    <property type="match status" value="1"/>
</dbReference>
<dbReference type="CDD" id="cd00887">
    <property type="entry name" value="MoeA"/>
    <property type="match status" value="1"/>
</dbReference>
<name>A0A0G3X824_9SPHN</name>
<dbReference type="InterPro" id="IPR001453">
    <property type="entry name" value="MoaB/Mog_dom"/>
</dbReference>
<evidence type="ECO:0000313" key="8">
    <source>
        <dbReference type="EMBL" id="AKM07352.1"/>
    </source>
</evidence>
<evidence type="ECO:0000256" key="3">
    <source>
        <dbReference type="ARBA" id="ARBA00010763"/>
    </source>
</evidence>
<dbReference type="SUPFAM" id="SSF63882">
    <property type="entry name" value="MoeA N-terminal region -like"/>
    <property type="match status" value="1"/>
</dbReference>
<dbReference type="PROSITE" id="PS01079">
    <property type="entry name" value="MOCF_BIOSYNTHESIS_2"/>
    <property type="match status" value="1"/>
</dbReference>
<sequence>MTGAAPLPQPLPLEEAWARLLDGIRPLPGEALAIEDAAGRHLAAPLSAHVTRPAADLSAMDGYAVAGEGPWTVTGESRCGAPFAGTLASGQAARISTGAVMPAGADRVLIQEDALRDGDRLALAADLPGPGANVRRRGIDFEQGDALLPAGSRLGARQIALALSAGVDTVPVHRAPQVAILDCGDELVDGSIPATNGAMLAAMVAGLPCAVRRIGPVADDPGALGAALARCEGCDLVLTSGGASVGDHDLVRPALEAWGAQIAFWRVAIRPGKPLLVARREGTLVLGLPGNPVSAFVTGFLFALPALRAMLGAPDPLPRASHLPVAADLPAGGPRGEFMRAVLRGGQADPIRERDSSLLAQLARADALIWRPPHCAGTKAGTDVPVYHLENGAIA</sequence>
<dbReference type="PANTHER" id="PTHR10192">
    <property type="entry name" value="MOLYBDOPTERIN BIOSYNTHESIS PROTEIN"/>
    <property type="match status" value="1"/>
</dbReference>
<keyword evidence="9" id="KW-1185">Reference proteome</keyword>
<dbReference type="Gene3D" id="3.90.105.10">
    <property type="entry name" value="Molybdopterin biosynthesis moea protein, domain 2"/>
    <property type="match status" value="1"/>
</dbReference>
<dbReference type="KEGG" id="amx:AM2010_1279"/>
<dbReference type="InterPro" id="IPR005110">
    <property type="entry name" value="MoeA_linker/N"/>
</dbReference>
<keyword evidence="6" id="KW-0500">Molybdenum</keyword>
<dbReference type="PATRIC" id="fig|543877.4.peg.1299"/>
<dbReference type="EC" id="2.10.1.1" evidence="6"/>